<feature type="coiled-coil region" evidence="1">
    <location>
        <begin position="778"/>
        <end position="812"/>
    </location>
</feature>
<reference evidence="4 5" key="1">
    <citation type="submission" date="2022-10" db="EMBL/GenBank/DDBJ databases">
        <title>Description of Fervidibacillus gen. nov. in the family Fervidibacillaceae fam. nov. with two species, Fervidibacillus albus sp. nov., and Fervidibacillus halotolerans sp. nov., isolated from tidal flat sediments.</title>
        <authorList>
            <person name="Kwon K.K."/>
            <person name="Yang S.-H."/>
        </authorList>
    </citation>
    <scope>NUCLEOTIDE SEQUENCE [LARGE SCALE GENOMIC DNA]</scope>
    <source>
        <strain evidence="4 5">DSM 23332</strain>
    </source>
</reference>
<feature type="coiled-coil region" evidence="1">
    <location>
        <begin position="273"/>
        <end position="438"/>
    </location>
</feature>
<accession>A0ABT2WI05</accession>
<dbReference type="InterPro" id="IPR038734">
    <property type="entry name" value="YhaN_AAA"/>
</dbReference>
<dbReference type="Gene3D" id="3.40.50.300">
    <property type="entry name" value="P-loop containing nucleotide triphosphate hydrolases"/>
    <property type="match status" value="2"/>
</dbReference>
<keyword evidence="2" id="KW-0812">Transmembrane</keyword>
<dbReference type="InterPro" id="IPR027417">
    <property type="entry name" value="P-loop_NTPase"/>
</dbReference>
<evidence type="ECO:0000313" key="5">
    <source>
        <dbReference type="Proteomes" id="UP001208656"/>
    </source>
</evidence>
<evidence type="ECO:0000259" key="3">
    <source>
        <dbReference type="Pfam" id="PF13514"/>
    </source>
</evidence>
<sequence length="984" mass="116517">MMIKEVHIYGYGKFEQFRVSFAPYHIVYGKNEAGKSTLMSFIHSILFGFPLKQQSDLRYEPKTNSKYGGQVILKSETWGEIRIERVKGRATGDVTVYLEDGSRGGEELLKKVLNGMDKETFQSIFSFNIHGLQQVDRLHGEELNQFLFSTSAIGTDRIMEAERSIQKQLDKLFKPSGVKPVLNVQLKQLKQTEKKLNEAKVKIDQYETLIKKLETIKADLATKRQQLKTVEEDIVKKREWNRVYPLLIEKQKILQQLDELGDVRFPIDGVVKLEQLEHQQKLIQNRLAALREKQKQIEDELEKVNVQEEVLKNKDAIELIVEDLPTYRNDIQKMKQLQMQMQQVEEEIYRLKGKIGYQGPIESINDFNLSFARKNEVQQLTEKRKLLTERKKDLEQREAECRDKLIEVESYIEQLKFKRLNEEQRVEYEQQIERYHEQSDLSKELDMINNQIQTFSKSQNQKSDKTVNHLFLLSFFACFIAAAITFFIRYEKISVGLLIIAISSLALYFNRLKQPKANFFVESLQKQKEQIEQQLNLRQFDVEKVESAKQKIANDDKLRHQIEIEEIQQKALSDQFDQIVQSFEEWEMEWVENERKMIEIGREYHLSQQMATEFLNESFERLEQLREKLFEQKQMEKQLTVLEKVVNEKEQILGKLTKSISVKGADYQEKVFQLKRLLTQQSEYVAKRNHFLEKIHELEEQIQSYQIELKTINDSIADLYKLADVDSKEFFLLKGEKADRVELLHNRLEPIEKQLLYSEIKLPSSLEDIPPKVTSQAFERMDVQKKELQREIERLEKEMAQLKVEIDTLEKGGTYTDLLHQYHQEKFQLREGMKKWSVYQTAKYVLEKSMDNYKIEKLPKVIQLATDYFSILTDQNYDRIQMDQKKDTLYVKRRDGMIFNPKELSQATGEQLYVSIRFALAKTISEQLNFPFLIDDGFVHFDGSRQVQMMNLLEKLSHRGQIIFFTCHEHYLQYFPEDQITILE</sequence>
<proteinExistence type="predicted"/>
<keyword evidence="1" id="KW-0175">Coiled coil</keyword>
<evidence type="ECO:0000256" key="1">
    <source>
        <dbReference type="SAM" id="Coils"/>
    </source>
</evidence>
<dbReference type="PANTHER" id="PTHR41259">
    <property type="entry name" value="DOUBLE-STRAND BREAK REPAIR RAD50 ATPASE, PUTATIVE-RELATED"/>
    <property type="match status" value="1"/>
</dbReference>
<dbReference type="Proteomes" id="UP001208656">
    <property type="component" value="Unassembled WGS sequence"/>
</dbReference>
<feature type="coiled-coil region" evidence="1">
    <location>
        <begin position="688"/>
        <end position="715"/>
    </location>
</feature>
<gene>
    <name evidence="4" type="ORF">OEV82_12830</name>
</gene>
<protein>
    <submittedName>
        <fullName evidence="4">AAA family ATPase</fullName>
    </submittedName>
</protein>
<dbReference type="PANTHER" id="PTHR41259:SF1">
    <property type="entry name" value="DOUBLE-STRAND BREAK REPAIR RAD50 ATPASE, PUTATIVE-RELATED"/>
    <property type="match status" value="1"/>
</dbReference>
<feature type="transmembrane region" description="Helical" evidence="2">
    <location>
        <begin position="493"/>
        <end position="510"/>
    </location>
</feature>
<feature type="transmembrane region" description="Helical" evidence="2">
    <location>
        <begin position="467"/>
        <end position="487"/>
    </location>
</feature>
<comment type="caution">
    <text evidence="4">The sequence shown here is derived from an EMBL/GenBank/DDBJ whole genome shotgun (WGS) entry which is preliminary data.</text>
</comment>
<dbReference type="EMBL" id="JAOUSE010000048">
    <property type="protein sequence ID" value="MCU9595326.1"/>
    <property type="molecule type" value="Genomic_DNA"/>
</dbReference>
<keyword evidence="2" id="KW-1133">Transmembrane helix</keyword>
<name>A0ABT2WI05_9BACI</name>
<keyword evidence="2" id="KW-0472">Membrane</keyword>
<feature type="coiled-coil region" evidence="1">
    <location>
        <begin position="612"/>
        <end position="652"/>
    </location>
</feature>
<feature type="domain" description="YhaN AAA" evidence="3">
    <location>
        <begin position="1"/>
        <end position="205"/>
    </location>
</feature>
<evidence type="ECO:0000313" key="4">
    <source>
        <dbReference type="EMBL" id="MCU9595326.1"/>
    </source>
</evidence>
<keyword evidence="5" id="KW-1185">Reference proteome</keyword>
<organism evidence="4 5">
    <name type="scientific">Pallidibacillus thermolactis</name>
    <dbReference type="NCBI Taxonomy" id="251051"/>
    <lineage>
        <taxon>Bacteria</taxon>
        <taxon>Bacillati</taxon>
        <taxon>Bacillota</taxon>
        <taxon>Bacilli</taxon>
        <taxon>Bacillales</taxon>
        <taxon>Bacillaceae</taxon>
        <taxon>Pallidibacillus</taxon>
    </lineage>
</organism>
<dbReference type="Pfam" id="PF13514">
    <property type="entry name" value="AAA_27"/>
    <property type="match status" value="1"/>
</dbReference>
<evidence type="ECO:0000256" key="2">
    <source>
        <dbReference type="SAM" id="Phobius"/>
    </source>
</evidence>
<dbReference type="RefSeq" id="WP_263062115.1">
    <property type="nucleotide sequence ID" value="NZ_JAOUSE010000048.1"/>
</dbReference>
<feature type="coiled-coil region" evidence="1">
    <location>
        <begin position="182"/>
        <end position="233"/>
    </location>
</feature>
<dbReference type="SUPFAM" id="SSF52540">
    <property type="entry name" value="P-loop containing nucleoside triphosphate hydrolases"/>
    <property type="match status" value="2"/>
</dbReference>